<sequence>MRRINLLPVMDREAVSLLVPELREAVQADAGIALLADGVEQIGQAGIQLLLSAHRSAIAAGIDLTIAAPSDALKNACALAGVAASLPFAMADGEAA</sequence>
<organism evidence="2 3">
    <name type="scientific">Edaphosphingomonas laterariae</name>
    <dbReference type="NCBI Taxonomy" id="861865"/>
    <lineage>
        <taxon>Bacteria</taxon>
        <taxon>Pseudomonadati</taxon>
        <taxon>Pseudomonadota</taxon>
        <taxon>Alphaproteobacteria</taxon>
        <taxon>Sphingomonadales</taxon>
        <taxon>Rhizorhabdaceae</taxon>
        <taxon>Edaphosphingomonas</taxon>
    </lineage>
</organism>
<evidence type="ECO:0000259" key="1">
    <source>
        <dbReference type="Pfam" id="PF13466"/>
    </source>
</evidence>
<proteinExistence type="predicted"/>
<feature type="domain" description="MlaB-like STAS" evidence="1">
    <location>
        <begin position="9"/>
        <end position="82"/>
    </location>
</feature>
<dbReference type="OrthoDB" id="7509077at2"/>
<dbReference type="Gene3D" id="3.30.750.24">
    <property type="entry name" value="STAS domain"/>
    <property type="match status" value="1"/>
</dbReference>
<dbReference type="InterPro" id="IPR036513">
    <property type="entry name" value="STAS_dom_sf"/>
</dbReference>
<dbReference type="AlphaFoldDB" id="A0A239DB22"/>
<dbReference type="Pfam" id="PF13466">
    <property type="entry name" value="STAS_2"/>
    <property type="match status" value="1"/>
</dbReference>
<reference evidence="3" key="1">
    <citation type="submission" date="2017-06" db="EMBL/GenBank/DDBJ databases">
        <authorList>
            <person name="Varghese N."/>
            <person name="Submissions S."/>
        </authorList>
    </citation>
    <scope>NUCLEOTIDE SEQUENCE [LARGE SCALE GENOMIC DNA]</scope>
    <source>
        <strain evidence="3">LNB2</strain>
    </source>
</reference>
<keyword evidence="3" id="KW-1185">Reference proteome</keyword>
<dbReference type="EMBL" id="FZOS01000004">
    <property type="protein sequence ID" value="SNS29529.1"/>
    <property type="molecule type" value="Genomic_DNA"/>
</dbReference>
<evidence type="ECO:0000313" key="3">
    <source>
        <dbReference type="Proteomes" id="UP000198281"/>
    </source>
</evidence>
<dbReference type="RefSeq" id="WP_144033727.1">
    <property type="nucleotide sequence ID" value="NZ_FZOS01000004.1"/>
</dbReference>
<protein>
    <submittedName>
        <fullName evidence="2">STAS domain-containing protein</fullName>
    </submittedName>
</protein>
<name>A0A239DB22_9SPHN</name>
<gene>
    <name evidence="2" type="ORF">SAMN06295912_10415</name>
</gene>
<dbReference type="Proteomes" id="UP000198281">
    <property type="component" value="Unassembled WGS sequence"/>
</dbReference>
<dbReference type="SUPFAM" id="SSF52091">
    <property type="entry name" value="SpoIIaa-like"/>
    <property type="match status" value="1"/>
</dbReference>
<accession>A0A239DB22</accession>
<evidence type="ECO:0000313" key="2">
    <source>
        <dbReference type="EMBL" id="SNS29529.1"/>
    </source>
</evidence>
<dbReference type="InterPro" id="IPR058548">
    <property type="entry name" value="MlaB-like_STAS"/>
</dbReference>